<organism evidence="1 2">
    <name type="scientific">Mycolicibacter longobardus</name>
    <dbReference type="NCBI Taxonomy" id="1108812"/>
    <lineage>
        <taxon>Bacteria</taxon>
        <taxon>Bacillati</taxon>
        <taxon>Actinomycetota</taxon>
        <taxon>Actinomycetes</taxon>
        <taxon>Mycobacteriales</taxon>
        <taxon>Mycobacteriaceae</taxon>
        <taxon>Mycolicibacter</taxon>
    </lineage>
</organism>
<dbReference type="AlphaFoldDB" id="A0A1X1YAI1"/>
<dbReference type="OrthoDB" id="9807577at2"/>
<keyword evidence="2" id="KW-1185">Reference proteome</keyword>
<sequence>MTASLHLPLLLHRHRGTLSAVLSGDRRYRYRLGRRWDCELPTLGVVMLNPSTADEHGDDATIRRVVGFARQNGYGGIDVGNLYGLRSRDPKELWRHADPVGPDNDAHLEQLSRSHDLVLLAWGASARQDRAAHVMQLLRRSSRKHGGAVAVLGWTQGGQPRHPLFVPNHTMLECLTFTSSGDLHQDEDPRWSRLMAVAA</sequence>
<reference evidence="1 2" key="1">
    <citation type="submission" date="2016-01" db="EMBL/GenBank/DDBJ databases">
        <title>The new phylogeny of the genus Mycobacterium.</title>
        <authorList>
            <person name="Tarcisio F."/>
            <person name="Conor M."/>
            <person name="Antonella G."/>
            <person name="Elisabetta G."/>
            <person name="Giulia F.S."/>
            <person name="Sara T."/>
            <person name="Anna F."/>
            <person name="Clotilde B."/>
            <person name="Roberto B."/>
            <person name="Veronica D.S."/>
            <person name="Fabio R."/>
            <person name="Monica P."/>
            <person name="Olivier J."/>
            <person name="Enrico T."/>
            <person name="Nicola S."/>
        </authorList>
    </citation>
    <scope>NUCLEOTIDE SEQUENCE [LARGE SCALE GENOMIC DNA]</scope>
    <source>
        <strain evidence="1 2">DSM 45394</strain>
    </source>
</reference>
<dbReference type="EMBL" id="LQPG01000039">
    <property type="protein sequence ID" value="ORW08024.1"/>
    <property type="molecule type" value="Genomic_DNA"/>
</dbReference>
<proteinExistence type="predicted"/>
<accession>A0A1X1YAI1</accession>
<evidence type="ECO:0000313" key="2">
    <source>
        <dbReference type="Proteomes" id="UP000193866"/>
    </source>
</evidence>
<name>A0A1X1YAI1_9MYCO</name>
<dbReference type="RefSeq" id="WP_085266311.1">
    <property type="nucleotide sequence ID" value="NZ_LQPG01000039.1"/>
</dbReference>
<evidence type="ECO:0008006" key="3">
    <source>
        <dbReference type="Google" id="ProtNLM"/>
    </source>
</evidence>
<comment type="caution">
    <text evidence="1">The sequence shown here is derived from an EMBL/GenBank/DDBJ whole genome shotgun (WGS) entry which is preliminary data.</text>
</comment>
<evidence type="ECO:0000313" key="1">
    <source>
        <dbReference type="EMBL" id="ORW08024.1"/>
    </source>
</evidence>
<protein>
    <recommendedName>
        <fullName evidence="3">DUF1643 domain-containing protein</fullName>
    </recommendedName>
</protein>
<dbReference type="InterPro" id="IPR012441">
    <property type="entry name" value="DUF1643"/>
</dbReference>
<dbReference type="Proteomes" id="UP000193866">
    <property type="component" value="Unassembled WGS sequence"/>
</dbReference>
<gene>
    <name evidence="1" type="ORF">AWC16_20005</name>
</gene>
<dbReference type="Pfam" id="PF07799">
    <property type="entry name" value="DUF1643"/>
    <property type="match status" value="1"/>
</dbReference>